<dbReference type="GO" id="GO:0005737">
    <property type="term" value="C:cytoplasm"/>
    <property type="evidence" value="ECO:0007669"/>
    <property type="project" value="UniProtKB-ARBA"/>
</dbReference>
<feature type="domain" description="B box-type" evidence="7">
    <location>
        <begin position="126"/>
        <end position="172"/>
    </location>
</feature>
<dbReference type="PROSITE" id="PS50119">
    <property type="entry name" value="ZF_BBOX"/>
    <property type="match status" value="2"/>
</dbReference>
<feature type="domain" description="Tudor" evidence="8">
    <location>
        <begin position="1006"/>
        <end position="1064"/>
    </location>
</feature>
<feature type="compositionally biased region" description="Polar residues" evidence="5">
    <location>
        <begin position="932"/>
        <end position="941"/>
    </location>
</feature>
<dbReference type="SMART" id="SM00184">
    <property type="entry name" value="RING"/>
    <property type="match status" value="1"/>
</dbReference>
<evidence type="ECO:0000256" key="2">
    <source>
        <dbReference type="ARBA" id="ARBA00022771"/>
    </source>
</evidence>
<keyword evidence="10" id="KW-1185">Reference proteome</keyword>
<dbReference type="PANTHER" id="PTHR16442:SF1">
    <property type="entry name" value="RING FINGER PROTEIN 17"/>
    <property type="match status" value="1"/>
</dbReference>
<evidence type="ECO:0000256" key="3">
    <source>
        <dbReference type="ARBA" id="ARBA00022833"/>
    </source>
</evidence>
<evidence type="ECO:0008006" key="11">
    <source>
        <dbReference type="Google" id="ProtNLM"/>
    </source>
</evidence>
<feature type="domain" description="RING-type" evidence="6">
    <location>
        <begin position="9"/>
        <end position="60"/>
    </location>
</feature>
<organism evidence="9 10">
    <name type="scientific">Leptosia nina</name>
    <dbReference type="NCBI Taxonomy" id="320188"/>
    <lineage>
        <taxon>Eukaryota</taxon>
        <taxon>Metazoa</taxon>
        <taxon>Ecdysozoa</taxon>
        <taxon>Arthropoda</taxon>
        <taxon>Hexapoda</taxon>
        <taxon>Insecta</taxon>
        <taxon>Pterygota</taxon>
        <taxon>Neoptera</taxon>
        <taxon>Endopterygota</taxon>
        <taxon>Lepidoptera</taxon>
        <taxon>Glossata</taxon>
        <taxon>Ditrysia</taxon>
        <taxon>Papilionoidea</taxon>
        <taxon>Pieridae</taxon>
        <taxon>Pierinae</taxon>
        <taxon>Leptosia</taxon>
    </lineage>
</organism>
<dbReference type="CDD" id="cd20379">
    <property type="entry name" value="Tudor_dTUD-like"/>
    <property type="match status" value="1"/>
</dbReference>
<dbReference type="PROSITE" id="PS00518">
    <property type="entry name" value="ZF_RING_1"/>
    <property type="match status" value="1"/>
</dbReference>
<dbReference type="Pfam" id="PF00567">
    <property type="entry name" value="TUDOR"/>
    <property type="match status" value="5"/>
</dbReference>
<dbReference type="Proteomes" id="UP001497472">
    <property type="component" value="Unassembled WGS sequence"/>
</dbReference>
<dbReference type="SMART" id="SM00336">
    <property type="entry name" value="BBOX"/>
    <property type="match status" value="2"/>
</dbReference>
<dbReference type="InterPro" id="IPR002999">
    <property type="entry name" value="Tudor"/>
</dbReference>
<dbReference type="PROSITE" id="PS50304">
    <property type="entry name" value="TUDOR"/>
    <property type="match status" value="4"/>
</dbReference>
<feature type="domain" description="Tudor" evidence="8">
    <location>
        <begin position="1282"/>
        <end position="1342"/>
    </location>
</feature>
<dbReference type="PROSITE" id="PS51257">
    <property type="entry name" value="PROKAR_LIPOPROTEIN"/>
    <property type="match status" value="1"/>
</dbReference>
<dbReference type="SUPFAM" id="SSF63748">
    <property type="entry name" value="Tudor/PWWP/MBT"/>
    <property type="match status" value="5"/>
</dbReference>
<dbReference type="Pfam" id="PF00643">
    <property type="entry name" value="zf-B_box"/>
    <property type="match status" value="1"/>
</dbReference>
<feature type="domain" description="B box-type" evidence="7">
    <location>
        <begin position="175"/>
        <end position="220"/>
    </location>
</feature>
<keyword evidence="1" id="KW-0479">Metal-binding</keyword>
<name>A0AAV1J3F4_9NEOP</name>
<evidence type="ECO:0000256" key="4">
    <source>
        <dbReference type="PROSITE-ProRule" id="PRU00024"/>
    </source>
</evidence>
<dbReference type="CDD" id="cd19757">
    <property type="entry name" value="Bbox1"/>
    <property type="match status" value="1"/>
</dbReference>
<dbReference type="GO" id="GO:0008270">
    <property type="term" value="F:zinc ion binding"/>
    <property type="evidence" value="ECO:0007669"/>
    <property type="project" value="UniProtKB-KW"/>
</dbReference>
<dbReference type="InterPro" id="IPR001841">
    <property type="entry name" value="Znf_RING"/>
</dbReference>
<dbReference type="EMBL" id="CAVLEF010000005">
    <property type="protein sequence ID" value="CAK1544012.1"/>
    <property type="molecule type" value="Genomic_DNA"/>
</dbReference>
<dbReference type="InterPro" id="IPR013083">
    <property type="entry name" value="Znf_RING/FYVE/PHD"/>
</dbReference>
<comment type="caution">
    <text evidence="9">The sequence shown here is derived from an EMBL/GenBank/DDBJ whole genome shotgun (WGS) entry which is preliminary data.</text>
</comment>
<dbReference type="Gene3D" id="2.30.30.140">
    <property type="match status" value="5"/>
</dbReference>
<dbReference type="Gene3D" id="3.30.40.10">
    <property type="entry name" value="Zinc/RING finger domain, C3HC4 (zinc finger)"/>
    <property type="match status" value="1"/>
</dbReference>
<evidence type="ECO:0000313" key="10">
    <source>
        <dbReference type="Proteomes" id="UP001497472"/>
    </source>
</evidence>
<dbReference type="Gene3D" id="2.40.50.90">
    <property type="match status" value="5"/>
</dbReference>
<feature type="compositionally biased region" description="Basic and acidic residues" evidence="5">
    <location>
        <begin position="914"/>
        <end position="931"/>
    </location>
</feature>
<evidence type="ECO:0000313" key="9">
    <source>
        <dbReference type="EMBL" id="CAK1544012.1"/>
    </source>
</evidence>
<feature type="region of interest" description="Disordered" evidence="5">
    <location>
        <begin position="446"/>
        <end position="483"/>
    </location>
</feature>
<accession>A0AAV1J3F4</accession>
<evidence type="ECO:0000259" key="6">
    <source>
        <dbReference type="PROSITE" id="PS50089"/>
    </source>
</evidence>
<dbReference type="InterPro" id="IPR017907">
    <property type="entry name" value="Znf_RING_CS"/>
</dbReference>
<dbReference type="SMART" id="SM00333">
    <property type="entry name" value="TUDOR"/>
    <property type="match status" value="5"/>
</dbReference>
<proteinExistence type="predicted"/>
<evidence type="ECO:0000256" key="5">
    <source>
        <dbReference type="SAM" id="MobiDB-lite"/>
    </source>
</evidence>
<evidence type="ECO:0000256" key="1">
    <source>
        <dbReference type="ARBA" id="ARBA00022723"/>
    </source>
</evidence>
<reference evidence="9 10" key="1">
    <citation type="submission" date="2023-11" db="EMBL/GenBank/DDBJ databases">
        <authorList>
            <person name="Okamura Y."/>
        </authorList>
    </citation>
    <scope>NUCLEOTIDE SEQUENCE [LARGE SCALE GENOMIC DNA]</scope>
</reference>
<dbReference type="SUPFAM" id="SSF57845">
    <property type="entry name" value="B-box zinc-binding domain"/>
    <property type="match status" value="1"/>
</dbReference>
<sequence>MNDKIKKCCPNCSQAYQLIALAPKGYGNIPLFLSCGHSMCETCISNIVKFEEPISCKICQQDMTVDTKNLPLILGDKAKFYKIFPINVFILGELAQRYIIQSKSKNQIEEEPCFIDLEWIDKTLQSDEGYCMECKSPTNRMCNECSIILCVPCFNKSHKNFIIFKSHMLQNIDMKFPSMCSTHKNKPIDYYCKTCQKSVCMDCSMVGGEKSCKTHNVVTIQDMNETFTNELKEITPKIDEMYRRFTKTAVDIGNNLLKLQNDSGPLDLTTMLNNVEQQYSRLMLQIQVHKADITDTIIHMKESEKNSLLSAKNCIGNGLKVSRKFLNDIKNISAMQKANLSVILEDAKKIMEIPWYLCKDEPDDHLKLTINEDICDKVQDYIQLEGTSSCAYKLYTLNDLQEKDIEIPTAPSAPVHPPIMVKDVRESAIKKVKEVAKPKALYKEAPSYHSRSGSSSLISSANNDDSDVSSESLKTNEESSYYPTLQEDSQELIYISHIVDPHNFFVQRACHQLPVDEILKEFRNAVSLPRPNAQHIVKGKIYLMHNQADNLWLRCRIENIDRKNPNKVKYLVFCIDFGGTEVLTIDKLRLIPPARAHSPAPFAIHCSLANCQPSNGTWTSNDAFLIQNIVDNKQAVIHIRRIRSSPYNDLMLEVDVTTFEYGVSLAHALVFHSRAFMPEKLPYPKMTGLTEKLKIFDNNNHFKPNADEEVYMTHVLSPDHFYVRMRQLQDVYENLCEKLDLCYNQHTQTGTIYLPEKNMYCVVNVEKYGVSAYGKWARARIIEMPGRGRVRVLLLDIGISLLVHWKSVRRIHKQFTVQKALATECHLAGVTPINKQWSPGSVLLLKKYMDRVLQLHIDEVRQHGSISVTLCDTVDDNTVCINELMIKHKYAVTFGIYTFNKNFGTDKLAGFNKQPEKSNSKQNKEKIEIQTRPKQIASNSESLKTKNENLGAIDKGPLRLEVTVLSYNSPSLFYVSLVQQKQAYQEFYEKIQKYYAENENSEPRENWEVGDRCCTLCTQSKTWRRATILELSNNEAMLFYSDFAFVETVPRNSLKELPQEFVTFGDGAIMCHLFGVVPAVGDQWPTLTKEYLEVSLEKYQRIYITKTGQFKGKSMPVELWVYHTTPGSALEPNISEWRCLNHKIIEKGLAIPDKSEKVPQTPENDCDNLSFLNLAGSVQDWLHLEPLPTKPLVLNPEPSSSPVEDVDSNIDSVLSGSKTELISDWLPPEPFQSKEFLGMPTYLNNDGVVYLHDIAQQDTLDLIKKALQVRFKKPDPKAKYAKWSVGEPCVALFYLDNQFYRGRVIQVNKETSTCLIHYVDYGNEEECSFENLRKSIALYQLPIQAHKCVLDRIKPIGKQWDRLTLDYIHKSVVEKECFVKVTGEPIDDITPIDLKFDKLWINDHLVDFEMAEYTDGSKPVVRMFVPNTNIISTNDVQEEYDSGPDYIVESSEISLTELSEVAEKLVYKDWNKMIEDDDAERDSLEEFLDFIAFPKNTETEFLCNVSQIKGPNKFELSIIFDDEKNAVYDAMFQKLQLNAADMCPLNGAFENKACAAIFPEDGEWYRAIILQYSKDKALVKVKYVDYGNEDVVSLADVREIDDTFIELPPATVSAKLHDVAINSKVDASVIVRELYELFLDGQFYAKIVDYDDDIAVVELKNDSHETVYKSLYDKNYFLRI</sequence>
<keyword evidence="3" id="KW-0862">Zinc</keyword>
<dbReference type="PANTHER" id="PTHR16442">
    <property type="entry name" value="RING FINGER PROTEIN 17"/>
    <property type="match status" value="1"/>
</dbReference>
<dbReference type="PROSITE" id="PS50089">
    <property type="entry name" value="ZF_RING_2"/>
    <property type="match status" value="1"/>
</dbReference>
<feature type="domain" description="Tudor" evidence="8">
    <location>
        <begin position="535"/>
        <end position="598"/>
    </location>
</feature>
<feature type="domain" description="Tudor" evidence="8">
    <location>
        <begin position="1547"/>
        <end position="1607"/>
    </location>
</feature>
<gene>
    <name evidence="9" type="ORF">LNINA_LOCUS3793</name>
</gene>
<evidence type="ECO:0000259" key="8">
    <source>
        <dbReference type="PROSITE" id="PS50304"/>
    </source>
</evidence>
<evidence type="ECO:0000259" key="7">
    <source>
        <dbReference type="PROSITE" id="PS50119"/>
    </source>
</evidence>
<dbReference type="Gene3D" id="3.30.160.60">
    <property type="entry name" value="Classic Zinc Finger"/>
    <property type="match status" value="1"/>
</dbReference>
<protein>
    <recommendedName>
        <fullName evidence="11">RING finger protein 17</fullName>
    </recommendedName>
</protein>
<dbReference type="FunFam" id="2.30.30.140:FF:000018">
    <property type="entry name" value="Serine/threonine-protein kinase 31"/>
    <property type="match status" value="1"/>
</dbReference>
<dbReference type="InterPro" id="IPR000315">
    <property type="entry name" value="Znf_B-box"/>
</dbReference>
<dbReference type="InterPro" id="IPR035437">
    <property type="entry name" value="SNase_OB-fold_sf"/>
</dbReference>
<feature type="compositionally biased region" description="Low complexity" evidence="5">
    <location>
        <begin position="447"/>
        <end position="463"/>
    </location>
</feature>
<keyword evidence="2 4" id="KW-0863">Zinc-finger</keyword>
<dbReference type="CDD" id="cd19756">
    <property type="entry name" value="Bbox2"/>
    <property type="match status" value="1"/>
</dbReference>
<feature type="region of interest" description="Disordered" evidence="5">
    <location>
        <begin position="910"/>
        <end position="941"/>
    </location>
</feature>